<evidence type="ECO:0000256" key="11">
    <source>
        <dbReference type="ARBA" id="ARBA00023160"/>
    </source>
</evidence>
<dbReference type="GO" id="GO:0005789">
    <property type="term" value="C:endoplasmic reticulum membrane"/>
    <property type="evidence" value="ECO:0007669"/>
    <property type="project" value="TreeGrafter"/>
</dbReference>
<accession>A0A7S1B590</accession>
<keyword evidence="5" id="KW-0444">Lipid biosynthesis</keyword>
<evidence type="ECO:0000256" key="12">
    <source>
        <dbReference type="ARBA" id="ARBA00023239"/>
    </source>
</evidence>
<comment type="pathway">
    <text evidence="2">Lipid metabolism; fatty acid biosynthesis.</text>
</comment>
<keyword evidence="11" id="KW-0275">Fatty acid biosynthesis</keyword>
<dbReference type="InterPro" id="IPR007482">
    <property type="entry name" value="Tyr_Pase-like_PTPLA"/>
</dbReference>
<comment type="subcellular location">
    <subcellularLocation>
        <location evidence="1">Membrane</location>
        <topology evidence="1">Multi-pass membrane protein</topology>
    </subcellularLocation>
</comment>
<protein>
    <recommendedName>
        <fullName evidence="4">very-long-chain (3R)-3-hydroxyacyl-CoA dehydratase</fullName>
        <ecNumber evidence="4">4.2.1.134</ecNumber>
    </recommendedName>
</protein>
<sequence length="213" mass="24713">MKSPIKCYLFIYNLCMSIGWLYAAYQTATDIGSRGFFGTSGISSIRVMAATPTISILQKISTLELIHSILGYTKSSTFSTFSQLFGRDMLMFLIIVPFKRSDVYVTMVYVCWCIAENIRYPFYATSVGGFCPKFLQWLRYSQFIVFYPLGFVSEIGVIIAATIKKKQNMFGIDIRWLIASYLFIIYGYYGPQLYWYMFRQRRKSLQIKNRKSA</sequence>
<keyword evidence="9" id="KW-0443">Lipid metabolism</keyword>
<dbReference type="GO" id="GO:0030497">
    <property type="term" value="P:fatty acid elongation"/>
    <property type="evidence" value="ECO:0007669"/>
    <property type="project" value="TreeGrafter"/>
</dbReference>
<evidence type="ECO:0000256" key="8">
    <source>
        <dbReference type="ARBA" id="ARBA00022989"/>
    </source>
</evidence>
<evidence type="ECO:0000256" key="2">
    <source>
        <dbReference type="ARBA" id="ARBA00005194"/>
    </source>
</evidence>
<dbReference type="PANTHER" id="PTHR11035">
    <property type="entry name" value="VERY-LONG-CHAIN (3R)-3-HYDROXYACYL-COA DEHYDRATASE"/>
    <property type="match status" value="1"/>
</dbReference>
<evidence type="ECO:0000256" key="1">
    <source>
        <dbReference type="ARBA" id="ARBA00004141"/>
    </source>
</evidence>
<dbReference type="PANTHER" id="PTHR11035:SF35">
    <property type="entry name" value="VERY-LONG-CHAIN (3R)-3-HYDROXYACYL-COA DEHYDRATASE"/>
    <property type="match status" value="1"/>
</dbReference>
<evidence type="ECO:0000256" key="9">
    <source>
        <dbReference type="ARBA" id="ARBA00023098"/>
    </source>
</evidence>
<comment type="similarity">
    <text evidence="3">Belongs to the very long-chain fatty acids dehydratase HACD family.</text>
</comment>
<evidence type="ECO:0000256" key="3">
    <source>
        <dbReference type="ARBA" id="ARBA00007811"/>
    </source>
</evidence>
<dbReference type="EMBL" id="HBFR01002956">
    <property type="protein sequence ID" value="CAD8874846.1"/>
    <property type="molecule type" value="Transcribed_RNA"/>
</dbReference>
<dbReference type="UniPathway" id="UPA00094"/>
<evidence type="ECO:0000256" key="4">
    <source>
        <dbReference type="ARBA" id="ARBA00013122"/>
    </source>
</evidence>
<evidence type="ECO:0000256" key="5">
    <source>
        <dbReference type="ARBA" id="ARBA00022516"/>
    </source>
</evidence>
<dbReference type="EC" id="4.2.1.134" evidence="4"/>
<dbReference type="GO" id="GO:0042761">
    <property type="term" value="P:very long-chain fatty acid biosynthetic process"/>
    <property type="evidence" value="ECO:0007669"/>
    <property type="project" value="TreeGrafter"/>
</dbReference>
<name>A0A7S1B590_9STRA</name>
<keyword evidence="7" id="KW-0276">Fatty acid metabolism</keyword>
<proteinExistence type="inferred from homology"/>
<keyword evidence="6 13" id="KW-0812">Transmembrane</keyword>
<dbReference type="GO" id="GO:0102158">
    <property type="term" value="F:very-long-chain (3R)-3-hydroxyacyl-CoA dehydratase activity"/>
    <property type="evidence" value="ECO:0007669"/>
    <property type="project" value="UniProtKB-EC"/>
</dbReference>
<feature type="transmembrane region" description="Helical" evidence="13">
    <location>
        <begin position="175"/>
        <end position="198"/>
    </location>
</feature>
<reference evidence="14" key="1">
    <citation type="submission" date="2021-01" db="EMBL/GenBank/DDBJ databases">
        <authorList>
            <person name="Corre E."/>
            <person name="Pelletier E."/>
            <person name="Niang G."/>
            <person name="Scheremetjew M."/>
            <person name="Finn R."/>
            <person name="Kale V."/>
            <person name="Holt S."/>
            <person name="Cochrane G."/>
            <person name="Meng A."/>
            <person name="Brown T."/>
            <person name="Cohen L."/>
        </authorList>
    </citation>
    <scope>NUCLEOTIDE SEQUENCE</scope>
    <source>
        <strain evidence="14">308</strain>
    </source>
</reference>
<evidence type="ECO:0000256" key="10">
    <source>
        <dbReference type="ARBA" id="ARBA00023136"/>
    </source>
</evidence>
<keyword evidence="8 13" id="KW-1133">Transmembrane helix</keyword>
<dbReference type="Pfam" id="PF04387">
    <property type="entry name" value="PTPLA"/>
    <property type="match status" value="1"/>
</dbReference>
<gene>
    <name evidence="14" type="ORF">CHYS00102_LOCUS2021</name>
</gene>
<keyword evidence="12" id="KW-0456">Lyase</keyword>
<feature type="transmembrane region" description="Helical" evidence="13">
    <location>
        <begin position="143"/>
        <end position="163"/>
    </location>
</feature>
<evidence type="ECO:0000256" key="7">
    <source>
        <dbReference type="ARBA" id="ARBA00022832"/>
    </source>
</evidence>
<dbReference type="GO" id="GO:0030148">
    <property type="term" value="P:sphingolipid biosynthetic process"/>
    <property type="evidence" value="ECO:0007669"/>
    <property type="project" value="TreeGrafter"/>
</dbReference>
<evidence type="ECO:0000256" key="13">
    <source>
        <dbReference type="SAM" id="Phobius"/>
    </source>
</evidence>
<keyword evidence="10 13" id="KW-0472">Membrane</keyword>
<feature type="transmembrane region" description="Helical" evidence="13">
    <location>
        <begin position="7"/>
        <end position="25"/>
    </location>
</feature>
<evidence type="ECO:0000313" key="14">
    <source>
        <dbReference type="EMBL" id="CAD8874846.1"/>
    </source>
</evidence>
<evidence type="ECO:0000256" key="6">
    <source>
        <dbReference type="ARBA" id="ARBA00022692"/>
    </source>
</evidence>
<dbReference type="AlphaFoldDB" id="A0A7S1B590"/>
<organism evidence="14">
    <name type="scientific">Corethron hystrix</name>
    <dbReference type="NCBI Taxonomy" id="216773"/>
    <lineage>
        <taxon>Eukaryota</taxon>
        <taxon>Sar</taxon>
        <taxon>Stramenopiles</taxon>
        <taxon>Ochrophyta</taxon>
        <taxon>Bacillariophyta</taxon>
        <taxon>Coscinodiscophyceae</taxon>
        <taxon>Corethrophycidae</taxon>
        <taxon>Corethrales</taxon>
        <taxon>Corethraceae</taxon>
        <taxon>Corethron</taxon>
    </lineage>
</organism>